<evidence type="ECO:0000313" key="1">
    <source>
        <dbReference type="EMBL" id="MFB2893030.1"/>
    </source>
</evidence>
<dbReference type="Proteomes" id="UP001576784">
    <property type="component" value="Unassembled WGS sequence"/>
</dbReference>
<dbReference type="EMBL" id="JBHFNR010000060">
    <property type="protein sequence ID" value="MFB2893030.1"/>
    <property type="molecule type" value="Genomic_DNA"/>
</dbReference>
<evidence type="ECO:0008006" key="3">
    <source>
        <dbReference type="Google" id="ProtNLM"/>
    </source>
</evidence>
<keyword evidence="2" id="KW-1185">Reference proteome</keyword>
<dbReference type="RefSeq" id="WP_413262695.1">
    <property type="nucleotide sequence ID" value="NZ_JBHFNR010000060.1"/>
</dbReference>
<name>A0ABV4XNB5_9CYAN</name>
<organism evidence="1 2">
    <name type="scientific">Floridaenema flaviceps BLCC-F50</name>
    <dbReference type="NCBI Taxonomy" id="3153642"/>
    <lineage>
        <taxon>Bacteria</taxon>
        <taxon>Bacillati</taxon>
        <taxon>Cyanobacteriota</taxon>
        <taxon>Cyanophyceae</taxon>
        <taxon>Oscillatoriophycideae</taxon>
        <taxon>Aerosakkonematales</taxon>
        <taxon>Aerosakkonemataceae</taxon>
        <taxon>Floridanema</taxon>
        <taxon>Floridanema flaviceps</taxon>
    </lineage>
</organism>
<evidence type="ECO:0000313" key="2">
    <source>
        <dbReference type="Proteomes" id="UP001576784"/>
    </source>
</evidence>
<gene>
    <name evidence="1" type="ORF">ACE1CI_08970</name>
</gene>
<protein>
    <recommendedName>
        <fullName evidence="3">DUF2281 domain-containing protein</fullName>
    </recommendedName>
</protein>
<reference evidence="1 2" key="1">
    <citation type="submission" date="2024-09" db="EMBL/GenBank/DDBJ databases">
        <title>Floridaenema gen nov. (Aerosakkonemataceae, Aerosakkonematales ord. nov., Cyanobacteria) from benthic tropical and subtropical fresh waters, with the description of four new species.</title>
        <authorList>
            <person name="Moretto J.A."/>
            <person name="Berthold D.E."/>
            <person name="Lefler F.W."/>
            <person name="Huang I.-S."/>
            <person name="Laughinghouse H. IV."/>
        </authorList>
    </citation>
    <scope>NUCLEOTIDE SEQUENCE [LARGE SCALE GENOMIC DNA]</scope>
    <source>
        <strain evidence="1 2">BLCC-F50</strain>
    </source>
</reference>
<comment type="caution">
    <text evidence="1">The sequence shown here is derived from an EMBL/GenBank/DDBJ whole genome shotgun (WGS) entry which is preliminary data.</text>
</comment>
<accession>A0ABV4XNB5</accession>
<sequence length="64" mass="7639">MSAKDLIIQEVENMPDFLLDEVLDFLQFIKAKYQQEKLETTFLGEIYLQKDWLTPEEDAAWQDL</sequence>
<proteinExistence type="predicted"/>